<keyword evidence="3" id="KW-1185">Reference proteome</keyword>
<reference evidence="2 3" key="1">
    <citation type="submission" date="2018-10" db="EMBL/GenBank/DDBJ databases">
        <title>Genomic Encyclopedia of Archaeal and Bacterial Type Strains, Phase II (KMG-II): from individual species to whole genera.</title>
        <authorList>
            <person name="Goeker M."/>
        </authorList>
    </citation>
    <scope>NUCLEOTIDE SEQUENCE [LARGE SCALE GENOMIC DNA]</scope>
    <source>
        <strain evidence="2 3">RP-AC37</strain>
    </source>
</reference>
<sequence>MDRGLSYWARRAVIFLLLLMVLAVAVGIEVGLYAGCFDSDLPPAG</sequence>
<evidence type="ECO:0000256" key="1">
    <source>
        <dbReference type="SAM" id="Phobius"/>
    </source>
</evidence>
<evidence type="ECO:0000313" key="2">
    <source>
        <dbReference type="EMBL" id="RKS72653.1"/>
    </source>
</evidence>
<feature type="transmembrane region" description="Helical" evidence="1">
    <location>
        <begin position="12"/>
        <end position="34"/>
    </location>
</feature>
<dbReference type="Proteomes" id="UP000281955">
    <property type="component" value="Unassembled WGS sequence"/>
</dbReference>
<keyword evidence="1" id="KW-0472">Membrane</keyword>
<protein>
    <submittedName>
        <fullName evidence="2">Uncharacterized protein</fullName>
    </submittedName>
</protein>
<dbReference type="InParanoid" id="A0A420XN01"/>
<dbReference type="EMBL" id="RBWV01000013">
    <property type="protein sequence ID" value="RKS72653.1"/>
    <property type="molecule type" value="Genomic_DNA"/>
</dbReference>
<dbReference type="RefSeq" id="WP_183061984.1">
    <property type="nucleotide sequence ID" value="NZ_RBWV01000013.1"/>
</dbReference>
<gene>
    <name evidence="2" type="ORF">CLV35_2901</name>
</gene>
<name>A0A420XN01_9ACTN</name>
<organism evidence="2 3">
    <name type="scientific">Motilibacter peucedani</name>
    <dbReference type="NCBI Taxonomy" id="598650"/>
    <lineage>
        <taxon>Bacteria</taxon>
        <taxon>Bacillati</taxon>
        <taxon>Actinomycetota</taxon>
        <taxon>Actinomycetes</taxon>
        <taxon>Motilibacterales</taxon>
        <taxon>Motilibacteraceae</taxon>
        <taxon>Motilibacter</taxon>
    </lineage>
</organism>
<evidence type="ECO:0000313" key="3">
    <source>
        <dbReference type="Proteomes" id="UP000281955"/>
    </source>
</evidence>
<accession>A0A420XN01</accession>
<keyword evidence="1" id="KW-0812">Transmembrane</keyword>
<proteinExistence type="predicted"/>
<dbReference type="AlphaFoldDB" id="A0A420XN01"/>
<keyword evidence="1" id="KW-1133">Transmembrane helix</keyword>
<comment type="caution">
    <text evidence="2">The sequence shown here is derived from an EMBL/GenBank/DDBJ whole genome shotgun (WGS) entry which is preliminary data.</text>
</comment>